<evidence type="ECO:0000256" key="2">
    <source>
        <dbReference type="ARBA" id="ARBA00022490"/>
    </source>
</evidence>
<evidence type="ECO:0000256" key="6">
    <source>
        <dbReference type="ARBA" id="ARBA00022884"/>
    </source>
</evidence>
<dbReference type="Gene3D" id="3.40.50.620">
    <property type="entry name" value="HUPs"/>
    <property type="match status" value="1"/>
</dbReference>
<dbReference type="PROSITE" id="PS00178">
    <property type="entry name" value="AA_TRNA_LIGASE_I"/>
    <property type="match status" value="1"/>
</dbReference>
<dbReference type="eggNOG" id="COG0162">
    <property type="taxonomic scope" value="Bacteria"/>
</dbReference>
<keyword evidence="4 11" id="KW-0547">Nucleotide-binding</keyword>
<feature type="binding site" evidence="11">
    <location>
        <position position="36"/>
    </location>
    <ligand>
        <name>L-tyrosine</name>
        <dbReference type="ChEBI" id="CHEBI:58315"/>
    </ligand>
</feature>
<proteinExistence type="inferred from homology"/>
<dbReference type="Gene3D" id="1.10.240.10">
    <property type="entry name" value="Tyrosyl-Transfer RNA Synthetase"/>
    <property type="match status" value="1"/>
</dbReference>
<dbReference type="HAMAP" id="MF_02006">
    <property type="entry name" value="Tyr_tRNA_synth_type1"/>
    <property type="match status" value="1"/>
</dbReference>
<dbReference type="SUPFAM" id="SSF52374">
    <property type="entry name" value="Nucleotidylyl transferase"/>
    <property type="match status" value="1"/>
</dbReference>
<dbReference type="STRING" id="580340.Tlie_0809"/>
<comment type="similarity">
    <text evidence="10 11">Belongs to the class-I aminoacyl-tRNA synthetase family. TyrS type 1 subfamily.</text>
</comment>
<dbReference type="InterPro" id="IPR002305">
    <property type="entry name" value="aa-tRNA-synth_Ic"/>
</dbReference>
<dbReference type="InterPro" id="IPR024107">
    <property type="entry name" value="Tyr-tRNA-ligase_bac_1"/>
</dbReference>
<dbReference type="GO" id="GO:0042803">
    <property type="term" value="F:protein homodimerization activity"/>
    <property type="evidence" value="ECO:0007669"/>
    <property type="project" value="UniProtKB-ARBA"/>
</dbReference>
<feature type="domain" description="RNA-binding S4" evidence="13">
    <location>
        <begin position="360"/>
        <end position="417"/>
    </location>
</feature>
<dbReference type="PRINTS" id="PR01040">
    <property type="entry name" value="TRNASYNTHTYR"/>
</dbReference>
<sequence>MVQNALAVLMERNCIEWCSNPEELGSLFSTEMVTGYIGFDPTADSLHVGHLIPIMGLAWMQRLGHRPIAIAGGGTGLIGDPSGKSKERNLLTLEQVEQNMVSVKKQLEQFLDFDCGPNSALIINNYDWLGKLGLIEFLRDTGKYFTVNYMIGREYVKSRLEDPEKSISFTEFSYMLLQAYDFYHLYKEYGCKLQMGGNDQQGNIIAGIDLIRKKAGGQAYGITYPLLLTASGQKFGKTEDGAVWLSPQKTSPYKFYQFWINTDDRDVEKLLKLFTFLPLEEIRELMEEHEKSPEKRSAQRRLAWEVTKVVHGETAAASVRRASEILFGGSFELSELDENMLSVLRREVPSGHFSMEDSQNIVDVLVASGACKSKGEAKRLIKGGGLAVNGRKVSSEDELIQREDLLLGKYVFLRLGKKRYHIAENQ</sequence>
<evidence type="ECO:0000256" key="10">
    <source>
        <dbReference type="ARBA" id="ARBA00060965"/>
    </source>
</evidence>
<evidence type="ECO:0000256" key="7">
    <source>
        <dbReference type="ARBA" id="ARBA00022917"/>
    </source>
</evidence>
<dbReference type="FunFam" id="3.40.50.620:FF:000008">
    <property type="entry name" value="Tyrosine--tRNA ligase"/>
    <property type="match status" value="1"/>
</dbReference>
<evidence type="ECO:0000256" key="5">
    <source>
        <dbReference type="ARBA" id="ARBA00022840"/>
    </source>
</evidence>
<dbReference type="OrthoDB" id="9804243at2"/>
<keyword evidence="3 11" id="KW-0436">Ligase</keyword>
<dbReference type="Gene3D" id="3.10.290.10">
    <property type="entry name" value="RNA-binding S4 domain"/>
    <property type="match status" value="1"/>
</dbReference>
<reference evidence="14 15" key="2">
    <citation type="journal article" date="2012" name="Stand. Genomic Sci.">
        <title>Genome sequence of the moderately thermophilic, amino-acid-degrading and sulfur-reducing bacterium Thermovirga lienii type strain (Cas60314(T)).</title>
        <authorList>
            <person name="Goker M."/>
            <person name="Saunders E."/>
            <person name="Lapidus A."/>
            <person name="Nolan M."/>
            <person name="Lucas S."/>
            <person name="Hammon N."/>
            <person name="Deshpande S."/>
            <person name="Cheng J.F."/>
            <person name="Han C."/>
            <person name="Tapia R."/>
            <person name="Goodwin L.A."/>
            <person name="Pitluck S."/>
            <person name="Liolios K."/>
            <person name="Mavromatis K."/>
            <person name="Pagani I."/>
            <person name="Ivanova N."/>
            <person name="Mikhailova N."/>
            <person name="Pati A."/>
            <person name="Chen A."/>
            <person name="Palaniappan K."/>
            <person name="Land M."/>
            <person name="Chang Y.J."/>
            <person name="Jeffries C.D."/>
            <person name="Brambilla E.M."/>
            <person name="Rohde M."/>
            <person name="Spring S."/>
            <person name="Detter J.C."/>
            <person name="Woyke T."/>
            <person name="Bristow J."/>
            <person name="Eisen J.A."/>
            <person name="Markowitz V."/>
            <person name="Hugenholtz P."/>
            <person name="Kyrpides N.C."/>
            <person name="Klenk H.P."/>
        </authorList>
    </citation>
    <scope>NUCLEOTIDE SEQUENCE [LARGE SCALE GENOMIC DNA]</scope>
    <source>
        <strain evidence="15">ATCC BAA-1197 / DSM 17291 / Cas60314</strain>
    </source>
</reference>
<feature type="binding site" evidence="11">
    <location>
        <position position="237"/>
    </location>
    <ligand>
        <name>ATP</name>
        <dbReference type="ChEBI" id="CHEBI:30616"/>
    </ligand>
</feature>
<dbReference type="EMBL" id="CP003096">
    <property type="protein sequence ID" value="AER66542.1"/>
    <property type="molecule type" value="Genomic_DNA"/>
</dbReference>
<dbReference type="Pfam" id="PF22421">
    <property type="entry name" value="SYY_C-terminal"/>
    <property type="match status" value="1"/>
</dbReference>
<dbReference type="FunFam" id="1.10.240.10:FF:000001">
    <property type="entry name" value="Tyrosine--tRNA ligase"/>
    <property type="match status" value="1"/>
</dbReference>
<dbReference type="CDD" id="cd00805">
    <property type="entry name" value="TyrRS_core"/>
    <property type="match status" value="1"/>
</dbReference>
<dbReference type="KEGG" id="tli:Tlie_0809"/>
<feature type="short sequence motif" description="'KMSKS' region" evidence="11">
    <location>
        <begin position="234"/>
        <end position="238"/>
    </location>
</feature>
<keyword evidence="15" id="KW-1185">Reference proteome</keyword>
<dbReference type="GO" id="GO:0005524">
    <property type="term" value="F:ATP binding"/>
    <property type="evidence" value="ECO:0007669"/>
    <property type="project" value="UniProtKB-UniRule"/>
</dbReference>
<keyword evidence="5 11" id="KW-0067">ATP-binding</keyword>
<dbReference type="GO" id="GO:0004831">
    <property type="term" value="F:tyrosine-tRNA ligase activity"/>
    <property type="evidence" value="ECO:0007669"/>
    <property type="project" value="UniProtKB-UniRule"/>
</dbReference>
<feature type="short sequence motif" description="'HIGH' region" evidence="11">
    <location>
        <begin position="41"/>
        <end position="50"/>
    </location>
</feature>
<comment type="catalytic activity">
    <reaction evidence="9 11">
        <text>tRNA(Tyr) + L-tyrosine + ATP = L-tyrosyl-tRNA(Tyr) + AMP + diphosphate + H(+)</text>
        <dbReference type="Rhea" id="RHEA:10220"/>
        <dbReference type="Rhea" id="RHEA-COMP:9706"/>
        <dbReference type="Rhea" id="RHEA-COMP:9707"/>
        <dbReference type="ChEBI" id="CHEBI:15378"/>
        <dbReference type="ChEBI" id="CHEBI:30616"/>
        <dbReference type="ChEBI" id="CHEBI:33019"/>
        <dbReference type="ChEBI" id="CHEBI:58315"/>
        <dbReference type="ChEBI" id="CHEBI:78442"/>
        <dbReference type="ChEBI" id="CHEBI:78536"/>
        <dbReference type="ChEBI" id="CHEBI:456215"/>
        <dbReference type="EC" id="6.1.1.1"/>
    </reaction>
</comment>
<dbReference type="SMART" id="SM00363">
    <property type="entry name" value="S4"/>
    <property type="match status" value="1"/>
</dbReference>
<comment type="subcellular location">
    <subcellularLocation>
        <location evidence="1 11">Cytoplasm</location>
    </subcellularLocation>
</comment>
<keyword evidence="6 12" id="KW-0694">RNA-binding</keyword>
<evidence type="ECO:0000256" key="3">
    <source>
        <dbReference type="ARBA" id="ARBA00022598"/>
    </source>
</evidence>
<dbReference type="GO" id="GO:0006437">
    <property type="term" value="P:tyrosyl-tRNA aminoacylation"/>
    <property type="evidence" value="ECO:0007669"/>
    <property type="project" value="UniProtKB-UniRule"/>
</dbReference>
<dbReference type="InterPro" id="IPR024088">
    <property type="entry name" value="Tyr-tRNA-ligase_bac-type"/>
</dbReference>
<evidence type="ECO:0000256" key="8">
    <source>
        <dbReference type="ARBA" id="ARBA00023146"/>
    </source>
</evidence>
<evidence type="ECO:0000256" key="1">
    <source>
        <dbReference type="ARBA" id="ARBA00004496"/>
    </source>
</evidence>
<dbReference type="AlphaFoldDB" id="G7V9J2"/>
<dbReference type="InterPro" id="IPR054608">
    <property type="entry name" value="SYY-like_C"/>
</dbReference>
<dbReference type="PROSITE" id="PS50889">
    <property type="entry name" value="S4"/>
    <property type="match status" value="1"/>
</dbReference>
<evidence type="ECO:0000259" key="13">
    <source>
        <dbReference type="SMART" id="SM00363"/>
    </source>
</evidence>
<dbReference type="CDD" id="cd00165">
    <property type="entry name" value="S4"/>
    <property type="match status" value="1"/>
</dbReference>
<dbReference type="HOGENOM" id="CLU_024003_0_3_0"/>
<dbReference type="InterPro" id="IPR036986">
    <property type="entry name" value="S4_RNA-bd_sf"/>
</dbReference>
<reference evidence="15" key="1">
    <citation type="submission" date="2011-10" db="EMBL/GenBank/DDBJ databases">
        <title>The complete genome of chromosome of Thermovirga lienii DSM 17291.</title>
        <authorList>
            <consortium name="US DOE Joint Genome Institute (JGI-PGF)"/>
            <person name="Lucas S."/>
            <person name="Copeland A."/>
            <person name="Lapidus A."/>
            <person name="Glavina del Rio T."/>
            <person name="Dalin E."/>
            <person name="Tice H."/>
            <person name="Bruce D."/>
            <person name="Goodwin L."/>
            <person name="Pitluck S."/>
            <person name="Peters L."/>
            <person name="Mikhailova N."/>
            <person name="Saunders E."/>
            <person name="Kyrpides N."/>
            <person name="Mavromatis K."/>
            <person name="Ivanova N."/>
            <person name="Last F.I."/>
            <person name="Brettin T."/>
            <person name="Detter J.C."/>
            <person name="Han C."/>
            <person name="Larimer F."/>
            <person name="Land M."/>
            <person name="Hauser L."/>
            <person name="Markowitz V."/>
            <person name="Cheng J.-F."/>
            <person name="Hugenholtz P."/>
            <person name="Woyke T."/>
            <person name="Wu D."/>
            <person name="Spring S."/>
            <person name="Schroeder M."/>
            <person name="Brambilla E.-M."/>
            <person name="Klenk H.-P."/>
            <person name="Eisen J.A."/>
        </authorList>
    </citation>
    <scope>NUCLEOTIDE SEQUENCE [LARGE SCALE GENOMIC DNA]</scope>
    <source>
        <strain evidence="15">ATCC BAA-1197 / DSM 17291 / Cas60314</strain>
    </source>
</reference>
<protein>
    <recommendedName>
        <fullName evidence="11">Tyrosine--tRNA ligase</fullName>
        <ecNumber evidence="11">6.1.1.1</ecNumber>
    </recommendedName>
    <alternativeName>
        <fullName evidence="11">Tyrosyl-tRNA synthetase</fullName>
        <shortName evidence="11">TyrRS</shortName>
    </alternativeName>
</protein>
<keyword evidence="7 11" id="KW-0648">Protein biosynthesis</keyword>
<dbReference type="SUPFAM" id="SSF55174">
    <property type="entry name" value="Alpha-L RNA-binding motif"/>
    <property type="match status" value="1"/>
</dbReference>
<comment type="function">
    <text evidence="11">Catalyzes the attachment of tyrosine to tRNA(Tyr) in a two-step reaction: tyrosine is first activated by ATP to form Tyr-AMP and then transferred to the acceptor end of tRNA(Tyr).</text>
</comment>
<dbReference type="NCBIfam" id="TIGR00234">
    <property type="entry name" value="tyrS"/>
    <property type="match status" value="1"/>
</dbReference>
<feature type="binding site" evidence="11">
    <location>
        <position position="178"/>
    </location>
    <ligand>
        <name>L-tyrosine</name>
        <dbReference type="ChEBI" id="CHEBI:58315"/>
    </ligand>
</feature>
<dbReference type="PANTHER" id="PTHR11766">
    <property type="entry name" value="TYROSYL-TRNA SYNTHETASE"/>
    <property type="match status" value="1"/>
</dbReference>
<comment type="subunit">
    <text evidence="11">Homodimer.</text>
</comment>
<dbReference type="Pfam" id="PF00579">
    <property type="entry name" value="tRNA-synt_1b"/>
    <property type="match status" value="1"/>
</dbReference>
<keyword evidence="8 11" id="KW-0030">Aminoacyl-tRNA synthetase</keyword>
<dbReference type="InterPro" id="IPR001412">
    <property type="entry name" value="aa-tRNA-synth_I_CS"/>
</dbReference>
<keyword evidence="2 11" id="KW-0963">Cytoplasm</keyword>
<organism evidence="14 15">
    <name type="scientific">Thermovirga lienii (strain ATCC BAA-1197 / DSM 17291 / Cas60314)</name>
    <dbReference type="NCBI Taxonomy" id="580340"/>
    <lineage>
        <taxon>Bacteria</taxon>
        <taxon>Thermotogati</taxon>
        <taxon>Synergistota</taxon>
        <taxon>Synergistia</taxon>
        <taxon>Synergistales</taxon>
        <taxon>Thermovirgaceae</taxon>
        <taxon>Thermovirga</taxon>
    </lineage>
</organism>
<accession>G7V9J2</accession>
<dbReference type="Proteomes" id="UP000005868">
    <property type="component" value="Chromosome"/>
</dbReference>
<evidence type="ECO:0000256" key="11">
    <source>
        <dbReference type="HAMAP-Rule" id="MF_02006"/>
    </source>
</evidence>
<feature type="binding site" evidence="11">
    <location>
        <position position="174"/>
    </location>
    <ligand>
        <name>L-tyrosine</name>
        <dbReference type="ChEBI" id="CHEBI:58315"/>
    </ligand>
</feature>
<dbReference type="PANTHER" id="PTHR11766:SF0">
    <property type="entry name" value="TYROSINE--TRNA LIGASE, MITOCHONDRIAL"/>
    <property type="match status" value="1"/>
</dbReference>
<evidence type="ECO:0000256" key="12">
    <source>
        <dbReference type="PROSITE-ProRule" id="PRU00182"/>
    </source>
</evidence>
<name>G7V9J2_THELD</name>
<dbReference type="InterPro" id="IPR014729">
    <property type="entry name" value="Rossmann-like_a/b/a_fold"/>
</dbReference>
<evidence type="ECO:0000313" key="15">
    <source>
        <dbReference type="Proteomes" id="UP000005868"/>
    </source>
</evidence>
<dbReference type="InterPro" id="IPR002307">
    <property type="entry name" value="Tyr-tRNA-ligase"/>
</dbReference>
<evidence type="ECO:0000256" key="9">
    <source>
        <dbReference type="ARBA" id="ARBA00048248"/>
    </source>
</evidence>
<evidence type="ECO:0000256" key="4">
    <source>
        <dbReference type="ARBA" id="ARBA00022741"/>
    </source>
</evidence>
<dbReference type="GO" id="GO:0005829">
    <property type="term" value="C:cytosol"/>
    <property type="evidence" value="ECO:0007669"/>
    <property type="project" value="TreeGrafter"/>
</dbReference>
<dbReference type="EC" id="6.1.1.1" evidence="11"/>
<gene>
    <name evidence="11" type="primary">tyrS</name>
    <name evidence="14" type="ordered locus">Tlie_0809</name>
</gene>
<evidence type="ECO:0000313" key="14">
    <source>
        <dbReference type="EMBL" id="AER66542.1"/>
    </source>
</evidence>
<dbReference type="GO" id="GO:0003723">
    <property type="term" value="F:RNA binding"/>
    <property type="evidence" value="ECO:0007669"/>
    <property type="project" value="UniProtKB-KW"/>
</dbReference>
<dbReference type="InterPro" id="IPR002942">
    <property type="entry name" value="S4_RNA-bd"/>
</dbReference>